<proteinExistence type="predicted"/>
<dbReference type="VEuPathDB" id="FungiDB:sscle_05g041920"/>
<gene>
    <name evidence="2" type="ORF">sscle_05g041920</name>
</gene>
<evidence type="ECO:0000313" key="2">
    <source>
        <dbReference type="EMBL" id="APA09422.1"/>
    </source>
</evidence>
<dbReference type="EMBL" id="CP017818">
    <property type="protein sequence ID" value="APA09422.1"/>
    <property type="molecule type" value="Genomic_DNA"/>
</dbReference>
<dbReference type="OrthoDB" id="9975758at2759"/>
<dbReference type="AlphaFoldDB" id="A0A1D9Q3N5"/>
<dbReference type="RefSeq" id="XP_001587193.1">
    <property type="nucleotide sequence ID" value="XM_001587143.1"/>
</dbReference>
<feature type="region of interest" description="Disordered" evidence="1">
    <location>
        <begin position="75"/>
        <end position="95"/>
    </location>
</feature>
<dbReference type="KEGG" id="ssl:SS1G_12223"/>
<accession>A0A1D9Q3N5</accession>
<sequence length="201" mass="22838">MADKPQIIIRSPLKYNHPSPTFTTPPLEWLQHTWSVTHSTLPMWKKAKNVRITYKIIPSTSPHAAPLLDDEVTSTPTSRTWLPQPKSIQGIDTPDGDGAWNWRGKGWLKIASSHWEVLGWGEREITEGLGMGEKERWVVTWFAPSLFTPQGLDIYSSRKEGLSEGTYKEVKQALEGMEAADLGELVKKDMFEVKIEYQGYN</sequence>
<evidence type="ECO:0000313" key="3">
    <source>
        <dbReference type="Proteomes" id="UP000177798"/>
    </source>
</evidence>
<dbReference type="Proteomes" id="UP000177798">
    <property type="component" value="Chromosome 5"/>
</dbReference>
<protein>
    <submittedName>
        <fullName evidence="2">Uncharacterized protein</fullName>
    </submittedName>
</protein>
<dbReference type="OMA" id="MWRSARN"/>
<evidence type="ECO:0000256" key="1">
    <source>
        <dbReference type="SAM" id="MobiDB-lite"/>
    </source>
</evidence>
<name>A0A1D9Q3N5_SCLS1</name>
<reference evidence="3" key="1">
    <citation type="journal article" date="2017" name="Genome Biol. Evol.">
        <title>The complete genome sequence of the phytopathogenic fungus Sclerotinia sclerotiorum reveals insights into the genome architecture of broad host range pathogens.</title>
        <authorList>
            <person name="Derbyshire M."/>
            <person name="Denton-Giles M."/>
            <person name="Hegedus D."/>
            <person name="Seifbarghy S."/>
            <person name="Rollins J."/>
            <person name="van Kan J."/>
            <person name="Seidl M.F."/>
            <person name="Faino L."/>
            <person name="Mbengue M."/>
            <person name="Navaud O."/>
            <person name="Raffaele S."/>
            <person name="Hammond-Kosack K."/>
            <person name="Heard S."/>
            <person name="Oliver R."/>
        </authorList>
    </citation>
    <scope>NUCLEOTIDE SEQUENCE [LARGE SCALE GENOMIC DNA]</scope>
    <source>
        <strain evidence="3">ATCC 18683 / 1980 / Ss-1</strain>
    </source>
</reference>
<organism evidence="2 3">
    <name type="scientific">Sclerotinia sclerotiorum (strain ATCC 18683 / 1980 / Ss-1)</name>
    <name type="common">White mold</name>
    <name type="synonym">Whetzelinia sclerotiorum</name>
    <dbReference type="NCBI Taxonomy" id="665079"/>
    <lineage>
        <taxon>Eukaryota</taxon>
        <taxon>Fungi</taxon>
        <taxon>Dikarya</taxon>
        <taxon>Ascomycota</taxon>
        <taxon>Pezizomycotina</taxon>
        <taxon>Leotiomycetes</taxon>
        <taxon>Helotiales</taxon>
        <taxon>Sclerotiniaceae</taxon>
        <taxon>Sclerotinia</taxon>
    </lineage>
</organism>